<dbReference type="OrthoDB" id="6499973at2759"/>
<evidence type="ECO:0000256" key="1">
    <source>
        <dbReference type="ARBA" id="ARBA00004141"/>
    </source>
</evidence>
<dbReference type="GO" id="GO:0016020">
    <property type="term" value="C:membrane"/>
    <property type="evidence" value="ECO:0007669"/>
    <property type="project" value="UniProtKB-SubCell"/>
</dbReference>
<evidence type="ECO:0000256" key="3">
    <source>
        <dbReference type="SAM" id="MobiDB-lite"/>
    </source>
</evidence>
<evidence type="ECO:0000313" key="6">
    <source>
        <dbReference type="EMBL" id="OJJ82924.1"/>
    </source>
</evidence>
<dbReference type="PANTHER" id="PTHR11360">
    <property type="entry name" value="MONOCARBOXYLATE TRANSPORTER"/>
    <property type="match status" value="1"/>
</dbReference>
<dbReference type="PANTHER" id="PTHR11360:SF315">
    <property type="entry name" value="TRANSPORTER MCH2-RELATED"/>
    <property type="match status" value="1"/>
</dbReference>
<protein>
    <recommendedName>
        <fullName evidence="5">Major facilitator superfamily (MFS) profile domain-containing protein</fullName>
    </recommendedName>
</protein>
<dbReference type="AlphaFoldDB" id="A0A1L9VGA0"/>
<dbReference type="Gene3D" id="1.20.1250.20">
    <property type="entry name" value="MFS general substrate transporter like domains"/>
    <property type="match status" value="2"/>
</dbReference>
<dbReference type="InterPro" id="IPR036259">
    <property type="entry name" value="MFS_trans_sf"/>
</dbReference>
<keyword evidence="4" id="KW-0472">Membrane</keyword>
<keyword evidence="4" id="KW-0812">Transmembrane</keyword>
<feature type="transmembrane region" description="Helical" evidence="4">
    <location>
        <begin position="358"/>
        <end position="376"/>
    </location>
</feature>
<dbReference type="Proteomes" id="UP000184300">
    <property type="component" value="Unassembled WGS sequence"/>
</dbReference>
<dbReference type="GO" id="GO:0022857">
    <property type="term" value="F:transmembrane transporter activity"/>
    <property type="evidence" value="ECO:0007669"/>
    <property type="project" value="InterPro"/>
</dbReference>
<dbReference type="Pfam" id="PF07690">
    <property type="entry name" value="MFS_1"/>
    <property type="match status" value="1"/>
</dbReference>
<dbReference type="VEuPathDB" id="FungiDB:ASPGLDRAFT_129294"/>
<evidence type="ECO:0000256" key="2">
    <source>
        <dbReference type="ARBA" id="ARBA00006727"/>
    </source>
</evidence>
<dbReference type="InterPro" id="IPR020846">
    <property type="entry name" value="MFS_dom"/>
</dbReference>
<feature type="transmembrane region" description="Helical" evidence="4">
    <location>
        <begin position="396"/>
        <end position="418"/>
    </location>
</feature>
<reference evidence="7" key="1">
    <citation type="journal article" date="2017" name="Genome Biol.">
        <title>Comparative genomics reveals high biological diversity and specific adaptations in the industrially and medically important fungal genus Aspergillus.</title>
        <authorList>
            <person name="de Vries R.P."/>
            <person name="Riley R."/>
            <person name="Wiebenga A."/>
            <person name="Aguilar-Osorio G."/>
            <person name="Amillis S."/>
            <person name="Uchima C.A."/>
            <person name="Anderluh G."/>
            <person name="Asadollahi M."/>
            <person name="Askin M."/>
            <person name="Barry K."/>
            <person name="Battaglia E."/>
            <person name="Bayram O."/>
            <person name="Benocci T."/>
            <person name="Braus-Stromeyer S.A."/>
            <person name="Caldana C."/>
            <person name="Canovas D."/>
            <person name="Cerqueira G.C."/>
            <person name="Chen F."/>
            <person name="Chen W."/>
            <person name="Choi C."/>
            <person name="Clum A."/>
            <person name="Dos Santos R.A."/>
            <person name="Damasio A.R."/>
            <person name="Diallinas G."/>
            <person name="Emri T."/>
            <person name="Fekete E."/>
            <person name="Flipphi M."/>
            <person name="Freyberg S."/>
            <person name="Gallo A."/>
            <person name="Gournas C."/>
            <person name="Habgood R."/>
            <person name="Hainaut M."/>
            <person name="Harispe M.L."/>
            <person name="Henrissat B."/>
            <person name="Hilden K.S."/>
            <person name="Hope R."/>
            <person name="Hossain A."/>
            <person name="Karabika E."/>
            <person name="Karaffa L."/>
            <person name="Karanyi Z."/>
            <person name="Krasevec N."/>
            <person name="Kuo A."/>
            <person name="Kusch H."/>
            <person name="LaButti K."/>
            <person name="Lagendijk E.L."/>
            <person name="Lapidus A."/>
            <person name="Levasseur A."/>
            <person name="Lindquist E."/>
            <person name="Lipzen A."/>
            <person name="Logrieco A.F."/>
            <person name="MacCabe A."/>
            <person name="Maekelae M.R."/>
            <person name="Malavazi I."/>
            <person name="Melin P."/>
            <person name="Meyer V."/>
            <person name="Mielnichuk N."/>
            <person name="Miskei M."/>
            <person name="Molnar A.P."/>
            <person name="Mule G."/>
            <person name="Ngan C.Y."/>
            <person name="Orejas M."/>
            <person name="Orosz E."/>
            <person name="Ouedraogo J.P."/>
            <person name="Overkamp K.M."/>
            <person name="Park H.-S."/>
            <person name="Perrone G."/>
            <person name="Piumi F."/>
            <person name="Punt P.J."/>
            <person name="Ram A.F."/>
            <person name="Ramon A."/>
            <person name="Rauscher S."/>
            <person name="Record E."/>
            <person name="Riano-Pachon D.M."/>
            <person name="Robert V."/>
            <person name="Roehrig J."/>
            <person name="Ruller R."/>
            <person name="Salamov A."/>
            <person name="Salih N.S."/>
            <person name="Samson R.A."/>
            <person name="Sandor E."/>
            <person name="Sanguinetti M."/>
            <person name="Schuetze T."/>
            <person name="Sepcic K."/>
            <person name="Shelest E."/>
            <person name="Sherlock G."/>
            <person name="Sophianopoulou V."/>
            <person name="Squina F.M."/>
            <person name="Sun H."/>
            <person name="Susca A."/>
            <person name="Todd R.B."/>
            <person name="Tsang A."/>
            <person name="Unkles S.E."/>
            <person name="van de Wiele N."/>
            <person name="van Rossen-Uffink D."/>
            <person name="Oliveira J.V."/>
            <person name="Vesth T.C."/>
            <person name="Visser J."/>
            <person name="Yu J.-H."/>
            <person name="Zhou M."/>
            <person name="Andersen M.R."/>
            <person name="Archer D.B."/>
            <person name="Baker S.E."/>
            <person name="Benoit I."/>
            <person name="Brakhage A.A."/>
            <person name="Braus G.H."/>
            <person name="Fischer R."/>
            <person name="Frisvad J.C."/>
            <person name="Goldman G.H."/>
            <person name="Houbraken J."/>
            <person name="Oakley B."/>
            <person name="Pocsi I."/>
            <person name="Scazzocchio C."/>
            <person name="Seiboth B."/>
            <person name="vanKuyk P.A."/>
            <person name="Wortman J."/>
            <person name="Dyer P.S."/>
            <person name="Grigoriev I.V."/>
        </authorList>
    </citation>
    <scope>NUCLEOTIDE SEQUENCE [LARGE SCALE GENOMIC DNA]</scope>
    <source>
        <strain evidence="7">CBS 516.65</strain>
    </source>
</reference>
<feature type="transmembrane region" description="Helical" evidence="4">
    <location>
        <begin position="300"/>
        <end position="321"/>
    </location>
</feature>
<dbReference type="GeneID" id="34457139"/>
<evidence type="ECO:0000313" key="7">
    <source>
        <dbReference type="Proteomes" id="UP000184300"/>
    </source>
</evidence>
<feature type="region of interest" description="Disordered" evidence="3">
    <location>
        <begin position="1"/>
        <end position="28"/>
    </location>
</feature>
<dbReference type="EMBL" id="KV878901">
    <property type="protein sequence ID" value="OJJ82924.1"/>
    <property type="molecule type" value="Genomic_DNA"/>
</dbReference>
<feature type="transmembrane region" description="Helical" evidence="4">
    <location>
        <begin position="327"/>
        <end position="346"/>
    </location>
</feature>
<dbReference type="SUPFAM" id="SSF103473">
    <property type="entry name" value="MFS general substrate transporter"/>
    <property type="match status" value="1"/>
</dbReference>
<dbReference type="RefSeq" id="XP_022399622.1">
    <property type="nucleotide sequence ID" value="XM_022540878.1"/>
</dbReference>
<gene>
    <name evidence="6" type="ORF">ASPGLDRAFT_129294</name>
</gene>
<feature type="transmembrane region" description="Helical" evidence="4">
    <location>
        <begin position="77"/>
        <end position="99"/>
    </location>
</feature>
<sequence length="428" mass="45888">MPESIPRAQLQDNEDPCEPDPTPNGADISKEGGYDWVCVAGTFLLNAHTWGINSAYGVFLSFYLSSNIFPGTTALEYAFIGGLSISCAMLVSPIATYISQKVSTRLVLNIGTTLETLSLITTSFVSKNWQLFLSQGACFGFGMGFCFIGSVGIVSQWFDRRRSLVNGIVASGSGVGGLVYSLATGKMILSLGFPWAVRVTGILCFSVNIISGNLLRQRSKPSKKGAVFHLSLLMRLEYILFLEWGFLSAMGYFALFSMSSYTVAIGHTQSQGSLASALLNLGQAIGRALIGLLSDHFGRVAVPFVATFLTGLFSLVIWIFAKSLGVIHFFSMITGLFAGTLWAAAAPMGTEVVGLPDLPSALGILWLVLTPPTAVAEAIAVQLRGSQADNRPYLRVQIFIGIIYIGAALCLVPMRILLNRKRTGSKTG</sequence>
<dbReference type="InterPro" id="IPR011701">
    <property type="entry name" value="MFS"/>
</dbReference>
<comment type="subcellular location">
    <subcellularLocation>
        <location evidence="1">Membrane</location>
        <topology evidence="1">Multi-pass membrane protein</topology>
    </subcellularLocation>
</comment>
<proteinExistence type="inferred from homology"/>
<name>A0A1L9VGA0_ASPGL</name>
<accession>A0A1L9VGA0</accession>
<feature type="transmembrane region" description="Helical" evidence="4">
    <location>
        <begin position="236"/>
        <end position="254"/>
    </location>
</feature>
<keyword evidence="7" id="KW-1185">Reference proteome</keyword>
<feature type="transmembrane region" description="Helical" evidence="4">
    <location>
        <begin position="195"/>
        <end position="215"/>
    </location>
</feature>
<dbReference type="PROSITE" id="PS50850">
    <property type="entry name" value="MFS"/>
    <property type="match status" value="1"/>
</dbReference>
<keyword evidence="4" id="KW-1133">Transmembrane helix</keyword>
<feature type="transmembrane region" description="Helical" evidence="4">
    <location>
        <begin position="164"/>
        <end position="183"/>
    </location>
</feature>
<evidence type="ECO:0000256" key="4">
    <source>
        <dbReference type="SAM" id="Phobius"/>
    </source>
</evidence>
<dbReference type="InterPro" id="IPR050327">
    <property type="entry name" value="Proton-linked_MCT"/>
</dbReference>
<feature type="domain" description="Major facilitator superfamily (MFS) profile" evidence="5">
    <location>
        <begin position="232"/>
        <end position="428"/>
    </location>
</feature>
<evidence type="ECO:0000259" key="5">
    <source>
        <dbReference type="PROSITE" id="PS50850"/>
    </source>
</evidence>
<feature type="transmembrane region" description="Helical" evidence="4">
    <location>
        <begin position="131"/>
        <end position="152"/>
    </location>
</feature>
<organism evidence="6 7">
    <name type="scientific">Aspergillus glaucus CBS 516.65</name>
    <dbReference type="NCBI Taxonomy" id="1160497"/>
    <lineage>
        <taxon>Eukaryota</taxon>
        <taxon>Fungi</taxon>
        <taxon>Dikarya</taxon>
        <taxon>Ascomycota</taxon>
        <taxon>Pezizomycotina</taxon>
        <taxon>Eurotiomycetes</taxon>
        <taxon>Eurotiomycetidae</taxon>
        <taxon>Eurotiales</taxon>
        <taxon>Aspergillaceae</taxon>
        <taxon>Aspergillus</taxon>
        <taxon>Aspergillus subgen. Aspergillus</taxon>
    </lineage>
</organism>
<comment type="similarity">
    <text evidence="2">Belongs to the major facilitator superfamily. Monocarboxylate porter (TC 2.A.1.13) family.</text>
</comment>